<feature type="chain" id="PRO_5003057895" evidence="1">
    <location>
        <begin position="24"/>
        <end position="69"/>
    </location>
</feature>
<name>D4G7B9_DROME</name>
<dbReference type="EMBL" id="BT122071">
    <property type="protein sequence ID" value="ADE06677.1"/>
    <property type="molecule type" value="mRNA"/>
</dbReference>
<evidence type="ECO:0000256" key="1">
    <source>
        <dbReference type="SAM" id="SignalP"/>
    </source>
</evidence>
<proteinExistence type="evidence at transcript level"/>
<feature type="signal peptide" evidence="1">
    <location>
        <begin position="1"/>
        <end position="23"/>
    </location>
</feature>
<evidence type="ECO:0000313" key="2">
    <source>
        <dbReference type="EMBL" id="ADE06677.1"/>
    </source>
</evidence>
<organism evidence="2">
    <name type="scientific">Drosophila melanogaster</name>
    <name type="common">Fruit fly</name>
    <dbReference type="NCBI Taxonomy" id="7227"/>
    <lineage>
        <taxon>Eukaryota</taxon>
        <taxon>Metazoa</taxon>
        <taxon>Ecdysozoa</taxon>
        <taxon>Arthropoda</taxon>
        <taxon>Hexapoda</taxon>
        <taxon>Insecta</taxon>
        <taxon>Pterygota</taxon>
        <taxon>Neoptera</taxon>
        <taxon>Endopterygota</taxon>
        <taxon>Diptera</taxon>
        <taxon>Brachycera</taxon>
        <taxon>Muscomorpha</taxon>
        <taxon>Ephydroidea</taxon>
        <taxon>Drosophilidae</taxon>
        <taxon>Drosophila</taxon>
        <taxon>Sophophora</taxon>
    </lineage>
</organism>
<accession>D4G7B9</accession>
<dbReference type="AlphaFoldDB" id="D4G7B9"/>
<keyword evidence="1" id="KW-0732">Signal</keyword>
<protein>
    <submittedName>
        <fullName evidence="2">MIP19519p</fullName>
    </submittedName>
</protein>
<sequence length="69" mass="7990">MARGQSRLKHLLTSLHVFPTVFAFNRICNEFSDFDEFVLARPGPATEFPYQLAALAPIEHFRMFAQPHR</sequence>
<reference evidence="2" key="1">
    <citation type="submission" date="2010-03" db="EMBL/GenBank/DDBJ databases">
        <authorList>
            <person name="Carlson J."/>
            <person name="Booth B."/>
            <person name="Frise E."/>
            <person name="Sandler J."/>
            <person name="Wan K."/>
            <person name="Yu C."/>
            <person name="Celniker S."/>
        </authorList>
    </citation>
    <scope>NUCLEOTIDE SEQUENCE</scope>
</reference>